<proteinExistence type="predicted"/>
<evidence type="ECO:0008006" key="4">
    <source>
        <dbReference type="Google" id="ProtNLM"/>
    </source>
</evidence>
<dbReference type="InterPro" id="IPR019619">
    <property type="entry name" value="DUF2490"/>
</dbReference>
<evidence type="ECO:0000256" key="1">
    <source>
        <dbReference type="SAM" id="SignalP"/>
    </source>
</evidence>
<reference evidence="3" key="1">
    <citation type="journal article" date="2019" name="Int. J. Syst. Evol. Microbiol.">
        <title>The Global Catalogue of Microorganisms (GCM) 10K type strain sequencing project: providing services to taxonomists for standard genome sequencing and annotation.</title>
        <authorList>
            <consortium name="The Broad Institute Genomics Platform"/>
            <consortium name="The Broad Institute Genome Sequencing Center for Infectious Disease"/>
            <person name="Wu L."/>
            <person name="Ma J."/>
        </authorList>
    </citation>
    <scope>NUCLEOTIDE SEQUENCE [LARGE SCALE GENOMIC DNA]</scope>
    <source>
        <strain evidence="3">JCM 17923</strain>
    </source>
</reference>
<organism evidence="2 3">
    <name type="scientific">Hymenobacter saemangeumensis</name>
    <dbReference type="NCBI Taxonomy" id="1084522"/>
    <lineage>
        <taxon>Bacteria</taxon>
        <taxon>Pseudomonadati</taxon>
        <taxon>Bacteroidota</taxon>
        <taxon>Cytophagia</taxon>
        <taxon>Cytophagales</taxon>
        <taxon>Hymenobacteraceae</taxon>
        <taxon>Hymenobacter</taxon>
    </lineage>
</organism>
<dbReference type="EMBL" id="BAABGZ010000079">
    <property type="protein sequence ID" value="GAA4368287.1"/>
    <property type="molecule type" value="Genomic_DNA"/>
</dbReference>
<comment type="caution">
    <text evidence="2">The sequence shown here is derived from an EMBL/GenBank/DDBJ whole genome shotgun (WGS) entry which is preliminary data.</text>
</comment>
<keyword evidence="1" id="KW-0732">Signal</keyword>
<gene>
    <name evidence="2" type="ORF">GCM10023185_40910</name>
</gene>
<evidence type="ECO:0000313" key="2">
    <source>
        <dbReference type="EMBL" id="GAA4368287.1"/>
    </source>
</evidence>
<accession>A0ABP8IRA8</accession>
<name>A0ABP8IRA8_9BACT</name>
<feature type="signal peptide" evidence="1">
    <location>
        <begin position="1"/>
        <end position="24"/>
    </location>
</feature>
<sequence>MKHLFAIGLSAVLAWGIGSGAARAQASPSGGPPVGWLRISSVAPLRGHWSLHSEVETRQNNAQLAAQYLGRVGLRWHYGPSFSVTTGYVLAYNELQPGDPREPLPEHRLYQEIALADATGPLRVGHRLRAEERWLRPAPEAGFRFAPRLRYHLRLVAPLRRDAKLPVGSLFLTASNEFFAGLGAHTGRSFLEENRLSGGLGYRLSRLTTVELAYLRQTQTAGYEAAPLARNAVQLSLAYAPAARQSLVRQPL</sequence>
<protein>
    <recommendedName>
        <fullName evidence="4">DUF2490 domain-containing protein</fullName>
    </recommendedName>
</protein>
<evidence type="ECO:0000313" key="3">
    <source>
        <dbReference type="Proteomes" id="UP001501153"/>
    </source>
</evidence>
<dbReference type="RefSeq" id="WP_345238006.1">
    <property type="nucleotide sequence ID" value="NZ_BAABGZ010000079.1"/>
</dbReference>
<keyword evidence="3" id="KW-1185">Reference proteome</keyword>
<feature type="chain" id="PRO_5047006632" description="DUF2490 domain-containing protein" evidence="1">
    <location>
        <begin position="25"/>
        <end position="252"/>
    </location>
</feature>
<dbReference type="Pfam" id="PF10677">
    <property type="entry name" value="DUF2490"/>
    <property type="match status" value="1"/>
</dbReference>
<dbReference type="Proteomes" id="UP001501153">
    <property type="component" value="Unassembled WGS sequence"/>
</dbReference>